<dbReference type="InterPro" id="IPR002156">
    <property type="entry name" value="RNaseH_domain"/>
</dbReference>
<dbReference type="Gene3D" id="3.30.420.10">
    <property type="entry name" value="Ribonuclease H-like superfamily/Ribonuclease H"/>
    <property type="match status" value="2"/>
</dbReference>
<proteinExistence type="inferred from homology"/>
<dbReference type="PROSITE" id="PS50879">
    <property type="entry name" value="RNASE_H_1"/>
    <property type="match status" value="1"/>
</dbReference>
<dbReference type="Gene3D" id="3.40.970.10">
    <property type="entry name" value="Ribonuclease H1, N-terminal domain"/>
    <property type="match status" value="1"/>
</dbReference>
<dbReference type="PANTHER" id="PTHR10642">
    <property type="entry name" value="RIBONUCLEASE H1"/>
    <property type="match status" value="1"/>
</dbReference>
<keyword evidence="11" id="KW-0460">Magnesium</keyword>
<evidence type="ECO:0000256" key="12">
    <source>
        <dbReference type="SAM" id="MobiDB-lite"/>
    </source>
</evidence>
<dbReference type="InterPro" id="IPR012337">
    <property type="entry name" value="RNaseH-like_sf"/>
</dbReference>
<evidence type="ECO:0000259" key="13">
    <source>
        <dbReference type="PROSITE" id="PS50879"/>
    </source>
</evidence>
<dbReference type="EC" id="3.1.26.4" evidence="5"/>
<comment type="caution">
    <text evidence="14">The sequence shown here is derived from an EMBL/GenBank/DDBJ whole genome shotgun (WGS) entry which is preliminary data.</text>
</comment>
<dbReference type="OrthoDB" id="245563at2759"/>
<dbReference type="SUPFAM" id="SSF55658">
    <property type="entry name" value="L9 N-domain-like"/>
    <property type="match status" value="1"/>
</dbReference>
<reference evidence="14" key="1">
    <citation type="submission" date="2020-07" db="EMBL/GenBank/DDBJ databases">
        <authorList>
            <person name="Nieuwenhuis M."/>
            <person name="Van De Peppel L.J.J."/>
        </authorList>
    </citation>
    <scope>NUCLEOTIDE SEQUENCE</scope>
    <source>
        <strain evidence="14">AP01</strain>
        <tissue evidence="14">Mycelium</tissue>
    </source>
</reference>
<dbReference type="AlphaFoldDB" id="A0A9P7KBT7"/>
<dbReference type="Pfam" id="PF00075">
    <property type="entry name" value="RNase_H"/>
    <property type="match status" value="1"/>
</dbReference>
<dbReference type="SUPFAM" id="SSF53098">
    <property type="entry name" value="Ribonuclease H-like"/>
    <property type="match status" value="1"/>
</dbReference>
<dbReference type="GO" id="GO:0043137">
    <property type="term" value="P:DNA replication, removal of RNA primer"/>
    <property type="evidence" value="ECO:0007669"/>
    <property type="project" value="TreeGrafter"/>
</dbReference>
<keyword evidence="9" id="KW-0255">Endonuclease</keyword>
<name>A0A9P7KBT7_9AGAR</name>
<dbReference type="EMBL" id="JABCKV010000210">
    <property type="protein sequence ID" value="KAG5642166.1"/>
    <property type="molecule type" value="Genomic_DNA"/>
</dbReference>
<evidence type="ECO:0000256" key="9">
    <source>
        <dbReference type="ARBA" id="ARBA00022759"/>
    </source>
</evidence>
<dbReference type="FunFam" id="3.40.970.10:FF:000002">
    <property type="entry name" value="Ribonuclease H"/>
    <property type="match status" value="1"/>
</dbReference>
<evidence type="ECO:0000256" key="7">
    <source>
        <dbReference type="ARBA" id="ARBA00022722"/>
    </source>
</evidence>
<comment type="similarity">
    <text evidence="4">Belongs to the RNase H family.</text>
</comment>
<keyword evidence="8" id="KW-0479">Metal-binding</keyword>
<comment type="function">
    <text evidence="3">Endonuclease that specifically degrades the RNA of RNA-DNA hybrids.</text>
</comment>
<reference evidence="14" key="2">
    <citation type="submission" date="2021-10" db="EMBL/GenBank/DDBJ databases">
        <title>Phylogenomics reveals ancestral predisposition of the termite-cultivated fungus Termitomyces towards a domesticated lifestyle.</title>
        <authorList>
            <person name="Auxier B."/>
            <person name="Grum-Grzhimaylo A."/>
            <person name="Cardenas M.E."/>
            <person name="Lodge J.D."/>
            <person name="Laessoe T."/>
            <person name="Pedersen O."/>
            <person name="Smith M.E."/>
            <person name="Kuyper T.W."/>
            <person name="Franco-Molano E.A."/>
            <person name="Baroni T.J."/>
            <person name="Aanen D.K."/>
        </authorList>
    </citation>
    <scope>NUCLEOTIDE SEQUENCE</scope>
    <source>
        <strain evidence="14">AP01</strain>
        <tissue evidence="14">Mycelium</tissue>
    </source>
</reference>
<dbReference type="PANTHER" id="PTHR10642:SF26">
    <property type="entry name" value="RIBONUCLEASE H1"/>
    <property type="match status" value="1"/>
</dbReference>
<evidence type="ECO:0000256" key="6">
    <source>
        <dbReference type="ARBA" id="ARBA00017721"/>
    </source>
</evidence>
<dbReference type="InterPro" id="IPR037056">
    <property type="entry name" value="RNase_H1_N_sf"/>
</dbReference>
<accession>A0A9P7KBT7</accession>
<evidence type="ECO:0000256" key="4">
    <source>
        <dbReference type="ARBA" id="ARBA00005300"/>
    </source>
</evidence>
<dbReference type="Pfam" id="PF01693">
    <property type="entry name" value="Cauli_VI"/>
    <property type="match status" value="1"/>
</dbReference>
<evidence type="ECO:0000256" key="2">
    <source>
        <dbReference type="ARBA" id="ARBA00001946"/>
    </source>
</evidence>
<dbReference type="InterPro" id="IPR009027">
    <property type="entry name" value="Ribosomal_bL9/RNase_H1_N"/>
</dbReference>
<dbReference type="GO" id="GO:0003676">
    <property type="term" value="F:nucleic acid binding"/>
    <property type="evidence" value="ECO:0007669"/>
    <property type="project" value="InterPro"/>
</dbReference>
<evidence type="ECO:0000256" key="3">
    <source>
        <dbReference type="ARBA" id="ARBA00004065"/>
    </source>
</evidence>
<feature type="compositionally biased region" description="Basic residues" evidence="12">
    <location>
        <begin position="299"/>
        <end position="309"/>
    </location>
</feature>
<dbReference type="GO" id="GO:0004523">
    <property type="term" value="F:RNA-DNA hybrid ribonuclease activity"/>
    <property type="evidence" value="ECO:0007669"/>
    <property type="project" value="UniProtKB-EC"/>
</dbReference>
<gene>
    <name evidence="14" type="ORF">DXG03_003527</name>
</gene>
<dbReference type="InterPro" id="IPR036397">
    <property type="entry name" value="RNaseH_sf"/>
</dbReference>
<comment type="catalytic activity">
    <reaction evidence="1">
        <text>Endonucleolytic cleavage to 5'-phosphomonoester.</text>
        <dbReference type="EC" id="3.1.26.4"/>
    </reaction>
</comment>
<keyword evidence="10" id="KW-0378">Hydrolase</keyword>
<dbReference type="InterPro" id="IPR050092">
    <property type="entry name" value="RNase_H"/>
</dbReference>
<protein>
    <recommendedName>
        <fullName evidence="6">Ribonuclease H</fullName>
        <ecNumber evidence="5">3.1.26.4</ecNumber>
    </recommendedName>
</protein>
<evidence type="ECO:0000256" key="11">
    <source>
        <dbReference type="ARBA" id="ARBA00022842"/>
    </source>
</evidence>
<evidence type="ECO:0000313" key="14">
    <source>
        <dbReference type="EMBL" id="KAG5642166.1"/>
    </source>
</evidence>
<keyword evidence="7" id="KW-0540">Nuclease</keyword>
<evidence type="ECO:0000313" key="15">
    <source>
        <dbReference type="Proteomes" id="UP000775547"/>
    </source>
</evidence>
<comment type="cofactor">
    <cofactor evidence="2">
        <name>Mg(2+)</name>
        <dbReference type="ChEBI" id="CHEBI:18420"/>
    </cofactor>
</comment>
<evidence type="ECO:0000256" key="1">
    <source>
        <dbReference type="ARBA" id="ARBA00000077"/>
    </source>
</evidence>
<organism evidence="14 15">
    <name type="scientific">Asterophora parasitica</name>
    <dbReference type="NCBI Taxonomy" id="117018"/>
    <lineage>
        <taxon>Eukaryota</taxon>
        <taxon>Fungi</taxon>
        <taxon>Dikarya</taxon>
        <taxon>Basidiomycota</taxon>
        <taxon>Agaricomycotina</taxon>
        <taxon>Agaricomycetes</taxon>
        <taxon>Agaricomycetidae</taxon>
        <taxon>Agaricales</taxon>
        <taxon>Tricholomatineae</taxon>
        <taxon>Lyophyllaceae</taxon>
        <taxon>Asterophora</taxon>
    </lineage>
</organism>
<keyword evidence="15" id="KW-1185">Reference proteome</keyword>
<dbReference type="InterPro" id="IPR011320">
    <property type="entry name" value="RNase_H1_N"/>
</dbReference>
<feature type="region of interest" description="Disordered" evidence="12">
    <location>
        <begin position="227"/>
        <end position="330"/>
    </location>
</feature>
<dbReference type="GO" id="GO:0046872">
    <property type="term" value="F:metal ion binding"/>
    <property type="evidence" value="ECO:0007669"/>
    <property type="project" value="UniProtKB-KW"/>
</dbReference>
<feature type="compositionally biased region" description="Polar residues" evidence="12">
    <location>
        <begin position="267"/>
        <end position="280"/>
    </location>
</feature>
<feature type="domain" description="RNase H type-1" evidence="13">
    <location>
        <begin position="44"/>
        <end position="194"/>
    </location>
</feature>
<dbReference type="Proteomes" id="UP000775547">
    <property type="component" value="Unassembled WGS sequence"/>
</dbReference>
<evidence type="ECO:0000256" key="8">
    <source>
        <dbReference type="ARBA" id="ARBA00022723"/>
    </source>
</evidence>
<evidence type="ECO:0000256" key="5">
    <source>
        <dbReference type="ARBA" id="ARBA00012180"/>
    </source>
</evidence>
<evidence type="ECO:0000256" key="10">
    <source>
        <dbReference type="ARBA" id="ARBA00022801"/>
    </source>
</evidence>
<sequence>MPRSKGPKFYAVQDGRETGVFLTWDECESQVKGYPGAKFKSFSNAADAEAYVSGSGVASTSNIAHTNAFSSDTKSKKRAMPNDVEDESRWDVVYCDGACKGNGTAGSIAGIGVWWEDNDPRRTGFREWLPKWAANNYKTSSGGEVKNLGVIKYLSALLGVRAMIGQKVVLQHVKGHSGDRGNDGADYQANLGACLPPLAERNWITLEKEVRERTDATRSPEILNILDGTFPQGTEAPRKVRKVSHEVPFSTSSAPAPSPLVRLSRKFSPSPSTNSPINESTDVHPALPSRKPPSAPGSRRFHSPSRRHGAGFFVTSPPPSPGGKRGLKDLPSASQRAKALDLVPNGGTTSRSEAVTAQPPFPAKPVAMSVNKEDVNLDVSIFVVLQSSCVLRILL</sequence>